<accession>A0A562REE9</accession>
<dbReference type="Gene3D" id="1.25.40.10">
    <property type="entry name" value="Tetratricopeptide repeat domain"/>
    <property type="match status" value="1"/>
</dbReference>
<dbReference type="SUPFAM" id="SSF48452">
    <property type="entry name" value="TPR-like"/>
    <property type="match status" value="1"/>
</dbReference>
<evidence type="ECO:0000259" key="2">
    <source>
        <dbReference type="Pfam" id="PF25872"/>
    </source>
</evidence>
<evidence type="ECO:0000256" key="1">
    <source>
        <dbReference type="SAM" id="MobiDB-lite"/>
    </source>
</evidence>
<feature type="region of interest" description="Disordered" evidence="1">
    <location>
        <begin position="796"/>
        <end position="816"/>
    </location>
</feature>
<dbReference type="Gene3D" id="3.40.50.300">
    <property type="entry name" value="P-loop containing nucleotide triphosphate hydrolases"/>
    <property type="match status" value="1"/>
</dbReference>
<organism evidence="3 4">
    <name type="scientific">Pseudoduganella lurida</name>
    <dbReference type="NCBI Taxonomy" id="1036180"/>
    <lineage>
        <taxon>Bacteria</taxon>
        <taxon>Pseudomonadati</taxon>
        <taxon>Pseudomonadota</taxon>
        <taxon>Betaproteobacteria</taxon>
        <taxon>Burkholderiales</taxon>
        <taxon>Oxalobacteraceae</taxon>
        <taxon>Telluria group</taxon>
        <taxon>Pseudoduganella</taxon>
    </lineage>
</organism>
<evidence type="ECO:0000313" key="4">
    <source>
        <dbReference type="Proteomes" id="UP000318431"/>
    </source>
</evidence>
<keyword evidence="4" id="KW-1185">Reference proteome</keyword>
<dbReference type="Proteomes" id="UP000318431">
    <property type="component" value="Unassembled WGS sequence"/>
</dbReference>
<proteinExistence type="predicted"/>
<dbReference type="InterPro" id="IPR027417">
    <property type="entry name" value="P-loop_NTPase"/>
</dbReference>
<gene>
    <name evidence="3" type="ORF">IP91_01570</name>
</gene>
<dbReference type="Pfam" id="PF25872">
    <property type="entry name" value="HTH_77"/>
    <property type="match status" value="1"/>
</dbReference>
<feature type="region of interest" description="Disordered" evidence="1">
    <location>
        <begin position="1"/>
        <end position="21"/>
    </location>
</feature>
<name>A0A562REE9_9BURK</name>
<dbReference type="AlphaFoldDB" id="A0A562REE9"/>
<dbReference type="InterPro" id="IPR058852">
    <property type="entry name" value="HTH_77"/>
</dbReference>
<dbReference type="SUPFAM" id="SSF52540">
    <property type="entry name" value="P-loop containing nucleoside triphosphate hydrolases"/>
    <property type="match status" value="1"/>
</dbReference>
<dbReference type="PRINTS" id="PR00364">
    <property type="entry name" value="DISEASERSIST"/>
</dbReference>
<evidence type="ECO:0000313" key="3">
    <source>
        <dbReference type="EMBL" id="TWI67457.1"/>
    </source>
</evidence>
<reference evidence="3 4" key="1">
    <citation type="journal article" date="2015" name="Stand. Genomic Sci.">
        <title>Genomic Encyclopedia of Bacterial and Archaeal Type Strains, Phase III: the genomes of soil and plant-associated and newly described type strains.</title>
        <authorList>
            <person name="Whitman W.B."/>
            <person name="Woyke T."/>
            <person name="Klenk H.P."/>
            <person name="Zhou Y."/>
            <person name="Lilburn T.G."/>
            <person name="Beck B.J."/>
            <person name="De Vos P."/>
            <person name="Vandamme P."/>
            <person name="Eisen J.A."/>
            <person name="Garrity G."/>
            <person name="Hugenholtz P."/>
            <person name="Kyrpides N.C."/>
        </authorList>
    </citation>
    <scope>NUCLEOTIDE SEQUENCE [LARGE SCALE GENOMIC DNA]</scope>
    <source>
        <strain evidence="3 4">CGMCC 1.10822</strain>
    </source>
</reference>
<dbReference type="PANTHER" id="PTHR47691:SF3">
    <property type="entry name" value="HTH-TYPE TRANSCRIPTIONAL REGULATOR RV0890C-RELATED"/>
    <property type="match status" value="1"/>
</dbReference>
<comment type="caution">
    <text evidence="3">The sequence shown here is derived from an EMBL/GenBank/DDBJ whole genome shotgun (WGS) entry which is preliminary data.</text>
</comment>
<dbReference type="PANTHER" id="PTHR47691">
    <property type="entry name" value="REGULATOR-RELATED"/>
    <property type="match status" value="1"/>
</dbReference>
<sequence length="816" mass="86413">MPSGQVIPFTPAEPPRTRHNLPPLATRMVGRAEVIGMLAQAVGVARLVSIVGAGGIGKTTVALAVAGRSLEAFPDGVWFVDFAPLRDGALVPHAIASATGLVVHAGDVLAALCRSLRARRVLLLLDNCEHLAPAIAPCVARLLEEAPGVHVLATSRAALRIGGEQAHRLAGLACPPEGVALTAAQALDYAAVALFAERARDRAEGFVLADDDAAAAADICRRLDGIALAIELAAMRVDSFGVQGLQSQLGDRFRLLGSRRAGLERHRTLLATLDWSYGLLPAAEAALLRAIAVFPGAFRIDGAARVAGLPADAARAMLAELAAKSLLSGEADGEPVYRALETTRVHCLDKLALAGEEQTVRQRHAAHVCAAVQQAAAAWGERPSREWGAAYGGLLDDLRAALAWTQSAAGQSRLQIDLTAAGILLWNHFSLTDESRGHLAGAIARLDAAGCTGTVADMHLHFALAGAILYTCGTGPEVRAAIGRALALSERLADTDFRLRCLRLTSTIELFSGEHDAGMRTLATFLSIASTDDPSALAEGETHLGVGEIFTGRLLDARRRMERLAAQQAQDFNDARFVRFQYSNSVNILVVLSHAQWLTGQTAQAADMAQTILAYGRAANHELSLSIALAWNCLLFFWLGQDDACAHHTAMLDELVEQHGIVTWRPIVTFCRGALAVRGTPDSLAGIDEMVRAIAQFRATGHRARLPYYLAVLAEALGRQGRLHEAAATLDDALALAAVQNEQWCMPELLRIQAFLATARGEPEAAQALLRHAIALTEQTGGVSWQRRIHEDLAAVTAQPAAPSSPQPPGSGGGAD</sequence>
<dbReference type="InterPro" id="IPR011990">
    <property type="entry name" value="TPR-like_helical_dom_sf"/>
</dbReference>
<feature type="domain" description="Winged helix-turn-helix" evidence="2">
    <location>
        <begin position="281"/>
        <end position="351"/>
    </location>
</feature>
<dbReference type="EMBL" id="VLLB01000002">
    <property type="protein sequence ID" value="TWI67457.1"/>
    <property type="molecule type" value="Genomic_DNA"/>
</dbReference>
<protein>
    <submittedName>
        <fullName evidence="3">Putative ATPase</fullName>
    </submittedName>
</protein>